<dbReference type="InterPro" id="IPR050275">
    <property type="entry name" value="PGM_Phosphatase"/>
</dbReference>
<dbReference type="Proteomes" id="UP000012174">
    <property type="component" value="Unassembled WGS sequence"/>
</dbReference>
<dbReference type="eggNOG" id="KOG4754">
    <property type="taxonomic scope" value="Eukaryota"/>
</dbReference>
<dbReference type="GO" id="GO:0005737">
    <property type="term" value="C:cytoplasm"/>
    <property type="evidence" value="ECO:0007669"/>
    <property type="project" value="TreeGrafter"/>
</dbReference>
<dbReference type="PANTHER" id="PTHR48100">
    <property type="entry name" value="BROAD-SPECIFICITY PHOSPHATASE YOR283W-RELATED"/>
    <property type="match status" value="1"/>
</dbReference>
<dbReference type="PANTHER" id="PTHR48100:SF54">
    <property type="entry name" value="PHOSPHATASE SPAC5H10.03-RELATED"/>
    <property type="match status" value="1"/>
</dbReference>
<dbReference type="HOGENOM" id="CLU_039184_1_0_1"/>
<dbReference type="EMBL" id="KB705980">
    <property type="protein sequence ID" value="EMR70023.1"/>
    <property type="molecule type" value="Genomic_DNA"/>
</dbReference>
<organism evidence="1 2">
    <name type="scientific">Eutypa lata (strain UCR-EL1)</name>
    <name type="common">Grapevine dieback disease fungus</name>
    <name type="synonym">Eutypa armeniacae</name>
    <dbReference type="NCBI Taxonomy" id="1287681"/>
    <lineage>
        <taxon>Eukaryota</taxon>
        <taxon>Fungi</taxon>
        <taxon>Dikarya</taxon>
        <taxon>Ascomycota</taxon>
        <taxon>Pezizomycotina</taxon>
        <taxon>Sordariomycetes</taxon>
        <taxon>Xylariomycetidae</taxon>
        <taxon>Xylariales</taxon>
        <taxon>Diatrypaceae</taxon>
        <taxon>Eutypa</taxon>
    </lineage>
</organism>
<gene>
    <name evidence="1" type="ORF">UCREL1_2962</name>
</gene>
<sequence length="254" mass="28619">MAPIIHLVRHAQGYHNLNDENQQLKDPLLTPLGETQCDELCKKFDAHDKITYLVASPLRRTLNTCLRSFAPVVQSGKIVIALPDAQEVSILPCDIGSEPDTLKAEFGEQVDFGLVQQGWNDKSENSKYYPSPSKLEARARDVRLWLRELVKGAGDDAQVVLVTHGGILHFLTEDWDGIAPEKGTGWANTELRSYEFVDLDDPNASLREIKTSWRRRRGSQIPLTHAEQIQLREAFNEKAKEEHERALAMKAGRA</sequence>
<dbReference type="OrthoDB" id="496981at2759"/>
<keyword evidence="2" id="KW-1185">Reference proteome</keyword>
<evidence type="ECO:0000313" key="2">
    <source>
        <dbReference type="Proteomes" id="UP000012174"/>
    </source>
</evidence>
<dbReference type="GO" id="GO:0016791">
    <property type="term" value="F:phosphatase activity"/>
    <property type="evidence" value="ECO:0007669"/>
    <property type="project" value="TreeGrafter"/>
</dbReference>
<dbReference type="SMART" id="SM00855">
    <property type="entry name" value="PGAM"/>
    <property type="match status" value="1"/>
</dbReference>
<dbReference type="AlphaFoldDB" id="M7SZP8"/>
<dbReference type="InterPro" id="IPR013078">
    <property type="entry name" value="His_Pase_superF_clade-1"/>
</dbReference>
<dbReference type="OMA" id="HDKITHL"/>
<dbReference type="InterPro" id="IPR029033">
    <property type="entry name" value="His_PPase_superfam"/>
</dbReference>
<name>M7SZP8_EUTLA</name>
<dbReference type="Gene3D" id="3.40.50.1240">
    <property type="entry name" value="Phosphoglycerate mutase-like"/>
    <property type="match status" value="1"/>
</dbReference>
<evidence type="ECO:0000313" key="1">
    <source>
        <dbReference type="EMBL" id="EMR70023.1"/>
    </source>
</evidence>
<proteinExistence type="predicted"/>
<dbReference type="SUPFAM" id="SSF53254">
    <property type="entry name" value="Phosphoglycerate mutase-like"/>
    <property type="match status" value="1"/>
</dbReference>
<dbReference type="CDD" id="cd07067">
    <property type="entry name" value="HP_PGM_like"/>
    <property type="match status" value="1"/>
</dbReference>
<accession>M7SZP8</accession>
<reference evidence="2" key="1">
    <citation type="journal article" date="2013" name="Genome Announc.">
        <title>Draft genome sequence of the grapevine dieback fungus Eutypa lata UCR-EL1.</title>
        <authorList>
            <person name="Blanco-Ulate B."/>
            <person name="Rolshausen P.E."/>
            <person name="Cantu D."/>
        </authorList>
    </citation>
    <scope>NUCLEOTIDE SEQUENCE [LARGE SCALE GENOMIC DNA]</scope>
    <source>
        <strain evidence="2">UCR-EL1</strain>
    </source>
</reference>
<protein>
    <submittedName>
        <fullName evidence="1">Putative phosphoglycerate mutase family protein</fullName>
    </submittedName>
</protein>
<dbReference type="KEGG" id="ela:UCREL1_2962"/>
<dbReference type="Pfam" id="PF00300">
    <property type="entry name" value="His_Phos_1"/>
    <property type="match status" value="1"/>
</dbReference>